<gene>
    <name evidence="1" type="ORF">UFOVP123_41</name>
</gene>
<name>A0A6J5L8Q7_9CAUD</name>
<organism evidence="1">
    <name type="scientific">uncultured Caudovirales phage</name>
    <dbReference type="NCBI Taxonomy" id="2100421"/>
    <lineage>
        <taxon>Viruses</taxon>
        <taxon>Duplodnaviria</taxon>
        <taxon>Heunggongvirae</taxon>
        <taxon>Uroviricota</taxon>
        <taxon>Caudoviricetes</taxon>
        <taxon>Peduoviridae</taxon>
        <taxon>Maltschvirus</taxon>
        <taxon>Maltschvirus maltsch</taxon>
    </lineage>
</organism>
<protein>
    <submittedName>
        <fullName evidence="1">Uncharacterized protein</fullName>
    </submittedName>
</protein>
<evidence type="ECO:0000313" key="1">
    <source>
        <dbReference type="EMBL" id="CAB4130881.1"/>
    </source>
</evidence>
<accession>A0A6J5L8Q7</accession>
<proteinExistence type="predicted"/>
<dbReference type="EMBL" id="LR796244">
    <property type="protein sequence ID" value="CAB4130881.1"/>
    <property type="molecule type" value="Genomic_DNA"/>
</dbReference>
<sequence>MIEDPEEEAWKVIEAKGKLAVTGPADILTVRKDANTEVIRIGPDGRLFWRGREVETDDDFRGAMMDLAAAMRQNMIPPQREFNQGWNAALDSAANQFAGMFGGGDTAHSCAVFLRDMKV</sequence>
<reference evidence="1" key="1">
    <citation type="submission" date="2020-04" db="EMBL/GenBank/DDBJ databases">
        <authorList>
            <person name="Chiriac C."/>
            <person name="Salcher M."/>
            <person name="Ghai R."/>
            <person name="Kavagutti S V."/>
        </authorList>
    </citation>
    <scope>NUCLEOTIDE SEQUENCE</scope>
</reference>